<organism evidence="3 4">
    <name type="scientific">Stylonychia lemnae</name>
    <name type="common">Ciliate</name>
    <dbReference type="NCBI Taxonomy" id="5949"/>
    <lineage>
        <taxon>Eukaryota</taxon>
        <taxon>Sar</taxon>
        <taxon>Alveolata</taxon>
        <taxon>Ciliophora</taxon>
        <taxon>Intramacronucleata</taxon>
        <taxon>Spirotrichea</taxon>
        <taxon>Stichotrichia</taxon>
        <taxon>Sporadotrichida</taxon>
        <taxon>Oxytrichidae</taxon>
        <taxon>Stylonychinae</taxon>
        <taxon>Stylonychia</taxon>
    </lineage>
</organism>
<feature type="compositionally biased region" description="Polar residues" evidence="2">
    <location>
        <begin position="204"/>
        <end position="217"/>
    </location>
</feature>
<evidence type="ECO:0000256" key="1">
    <source>
        <dbReference type="SAM" id="Coils"/>
    </source>
</evidence>
<dbReference type="InParanoid" id="A0A078A5P0"/>
<keyword evidence="1" id="KW-0175">Coiled coil</keyword>
<dbReference type="AlphaFoldDB" id="A0A078A5P0"/>
<reference evidence="3 4" key="1">
    <citation type="submission" date="2014-06" db="EMBL/GenBank/DDBJ databases">
        <authorList>
            <person name="Swart Estienne"/>
        </authorList>
    </citation>
    <scope>NUCLEOTIDE SEQUENCE [LARGE SCALE GENOMIC DNA]</scope>
    <source>
        <strain evidence="3 4">130c</strain>
    </source>
</reference>
<gene>
    <name evidence="3" type="primary">Contig19612.g20792</name>
    <name evidence="3" type="ORF">STYLEM_5075</name>
</gene>
<dbReference type="OrthoDB" id="312417at2759"/>
<sequence>MIDIISKKQLNKCLEFKEKIINYLLQFHQMMKYQGKMSSETIQKLLLGQWILVNHYFPLPTIELTMSSVEEVMRSRDKYKSMMQKTNEALQAYVEEIKRMRKFLLETGGAADIDDEYILYWQFMLQSQRKYIKEGYVETQLENSENLRLETQTTIETLREEFDLLVKELAKYKKKDSAGPSNADQKGSPSQQQNPSNNLNNQNFGMNENYAPSNNIRSDQKNKKDSQSSIIGTSNAQQSKKDQEGSNQNSKGAPIGVPKLKLGK</sequence>
<dbReference type="Proteomes" id="UP000039865">
    <property type="component" value="Unassembled WGS sequence"/>
</dbReference>
<keyword evidence="4" id="KW-1185">Reference proteome</keyword>
<evidence type="ECO:0000256" key="2">
    <source>
        <dbReference type="SAM" id="MobiDB-lite"/>
    </source>
</evidence>
<dbReference type="EMBL" id="CCKQ01004930">
    <property type="protein sequence ID" value="CDW76079.1"/>
    <property type="molecule type" value="Genomic_DNA"/>
</dbReference>
<evidence type="ECO:0000313" key="3">
    <source>
        <dbReference type="EMBL" id="CDW76079.1"/>
    </source>
</evidence>
<feature type="region of interest" description="Disordered" evidence="2">
    <location>
        <begin position="175"/>
        <end position="264"/>
    </location>
</feature>
<proteinExistence type="predicted"/>
<name>A0A078A5P0_STYLE</name>
<accession>A0A078A5P0</accession>
<feature type="compositionally biased region" description="Low complexity" evidence="2">
    <location>
        <begin position="188"/>
        <end position="203"/>
    </location>
</feature>
<protein>
    <submittedName>
        <fullName evidence="3">Uncharacterized protein</fullName>
    </submittedName>
</protein>
<feature type="coiled-coil region" evidence="1">
    <location>
        <begin position="141"/>
        <end position="175"/>
    </location>
</feature>
<evidence type="ECO:0000313" key="4">
    <source>
        <dbReference type="Proteomes" id="UP000039865"/>
    </source>
</evidence>